<evidence type="ECO:0000256" key="2">
    <source>
        <dbReference type="SAM" id="Phobius"/>
    </source>
</evidence>
<dbReference type="GO" id="GO:0016747">
    <property type="term" value="F:acyltransferase activity, transferring groups other than amino-acyl groups"/>
    <property type="evidence" value="ECO:0007669"/>
    <property type="project" value="TreeGrafter"/>
</dbReference>
<feature type="transmembrane region" description="Helical" evidence="2">
    <location>
        <begin position="41"/>
        <end position="62"/>
    </location>
</feature>
<dbReference type="PANTHER" id="PTHR48098">
    <property type="entry name" value="ENTEROCHELIN ESTERASE-RELATED"/>
    <property type="match status" value="1"/>
</dbReference>
<feature type="transmembrane region" description="Helical" evidence="2">
    <location>
        <begin position="16"/>
        <end position="34"/>
    </location>
</feature>
<comment type="caution">
    <text evidence="3">The sequence shown here is derived from an EMBL/GenBank/DDBJ whole genome shotgun (WGS) entry which is preliminary data.</text>
</comment>
<evidence type="ECO:0000313" key="3">
    <source>
        <dbReference type="EMBL" id="MCS5727818.1"/>
    </source>
</evidence>
<feature type="region of interest" description="Disordered" evidence="1">
    <location>
        <begin position="149"/>
        <end position="180"/>
    </location>
</feature>
<keyword evidence="2" id="KW-0472">Membrane</keyword>
<dbReference type="GO" id="GO:0016787">
    <property type="term" value="F:hydrolase activity"/>
    <property type="evidence" value="ECO:0007669"/>
    <property type="project" value="UniProtKB-KW"/>
</dbReference>
<feature type="transmembrane region" description="Helical" evidence="2">
    <location>
        <begin position="74"/>
        <end position="94"/>
    </location>
</feature>
<dbReference type="RefSeq" id="WP_259530877.1">
    <property type="nucleotide sequence ID" value="NZ_JANLCK010000015.1"/>
</dbReference>
<dbReference type="AlphaFoldDB" id="A0AA41XK74"/>
<keyword evidence="2" id="KW-1133">Transmembrane helix</keyword>
<dbReference type="Proteomes" id="UP001165587">
    <property type="component" value="Unassembled WGS sequence"/>
</dbReference>
<keyword evidence="4" id="KW-1185">Reference proteome</keyword>
<dbReference type="SUPFAM" id="SSF53474">
    <property type="entry name" value="alpha/beta-Hydrolases"/>
    <property type="match status" value="1"/>
</dbReference>
<dbReference type="Gene3D" id="3.40.50.1820">
    <property type="entry name" value="alpha/beta hydrolase"/>
    <property type="match status" value="1"/>
</dbReference>
<reference evidence="3" key="1">
    <citation type="submission" date="2022-08" db="EMBL/GenBank/DDBJ databases">
        <authorList>
            <person name="Deng Y."/>
            <person name="Han X.-F."/>
            <person name="Zhang Y.-Q."/>
        </authorList>
    </citation>
    <scope>NUCLEOTIDE SEQUENCE</scope>
    <source>
        <strain evidence="3">CPCC 203407</strain>
    </source>
</reference>
<dbReference type="EMBL" id="JANLCK010000015">
    <property type="protein sequence ID" value="MCS5727818.1"/>
    <property type="molecule type" value="Genomic_DNA"/>
</dbReference>
<dbReference type="Pfam" id="PF00756">
    <property type="entry name" value="Esterase"/>
    <property type="match status" value="1"/>
</dbReference>
<accession>A0AA41XK74</accession>
<dbReference type="InterPro" id="IPR029058">
    <property type="entry name" value="AB_hydrolase_fold"/>
</dbReference>
<organism evidence="3 4">
    <name type="scientific">Herbiconiux oxytropis</name>
    <dbReference type="NCBI Taxonomy" id="2970915"/>
    <lineage>
        <taxon>Bacteria</taxon>
        <taxon>Bacillati</taxon>
        <taxon>Actinomycetota</taxon>
        <taxon>Actinomycetes</taxon>
        <taxon>Micrococcales</taxon>
        <taxon>Microbacteriaceae</taxon>
        <taxon>Herbiconiux</taxon>
    </lineage>
</organism>
<evidence type="ECO:0000313" key="4">
    <source>
        <dbReference type="Proteomes" id="UP001165587"/>
    </source>
</evidence>
<evidence type="ECO:0000256" key="1">
    <source>
        <dbReference type="SAM" id="MobiDB-lite"/>
    </source>
</evidence>
<dbReference type="InterPro" id="IPR050583">
    <property type="entry name" value="Mycobacterial_A85_antigen"/>
</dbReference>
<proteinExistence type="predicted"/>
<gene>
    <name evidence="3" type="ORF">N1028_18130</name>
</gene>
<keyword evidence="3" id="KW-0378">Hydrolase</keyword>
<keyword evidence="2" id="KW-0812">Transmembrane</keyword>
<name>A0AA41XK74_9MICO</name>
<feature type="transmembrane region" description="Helical" evidence="2">
    <location>
        <begin position="106"/>
        <end position="129"/>
    </location>
</feature>
<dbReference type="InterPro" id="IPR000801">
    <property type="entry name" value="Esterase-like"/>
</dbReference>
<protein>
    <submittedName>
        <fullName evidence="3">Alpha/beta hydrolase-fold protein</fullName>
    </submittedName>
</protein>
<sequence>MNGWDWLLALRIVDGPFLWGTYVLAAAVFIYLLVRPPSRHWLVTAASALVGGSLAALAVTFVMQDLLDLFNSPMAITARLWIVLAGASVALAFVNLRRSRWWRKVIAVWAIGLFAWTATLGISADFGILKNLGDLLDISIEQPLDVSGLAPHSTNPPGPLAASWQPPASMPTTSTHGSIPIPASDPSFEPRDAIVYLPPAARLPDAPALPVVVFLSGQPGAPDVADVGAVLDRFAARHEGLAPIVVSVDQLGGSGTNNPLCVDGYQGDALSYVNRDVPAFISSTFNVLPSRTDWTIAGFSNGGECSIASGAAFPEVWGSIVDISGELEPDLGGDDGDTLEIGFGGDQAAFDAAKPLTILAAGASDPAVAALYADTIAVFADGSDDEPYLGYSRILHAAAAEAGMQSHLVVSPGTGHESATIEYGFTRAFELLYPRWGLARGE</sequence>
<dbReference type="PANTHER" id="PTHR48098:SF1">
    <property type="entry name" value="DIACYLGLYCEROL ACYLTRANSFERASE_MYCOLYLTRANSFERASE AG85A"/>
    <property type="match status" value="1"/>
</dbReference>